<comment type="caution">
    <text evidence="2">The sequence shown here is derived from an EMBL/GenBank/DDBJ whole genome shotgun (WGS) entry which is preliminary data.</text>
</comment>
<gene>
    <name evidence="2" type="ORF">F6X53_29595</name>
</gene>
<accession>A0A6L3SP56</accession>
<dbReference type="AlphaFoldDB" id="A0A6L3SP56"/>
<evidence type="ECO:0000256" key="1">
    <source>
        <dbReference type="SAM" id="MobiDB-lite"/>
    </source>
</evidence>
<dbReference type="OrthoDB" id="8005407at2"/>
<proteinExistence type="predicted"/>
<dbReference type="EMBL" id="VZZK01000059">
    <property type="protein sequence ID" value="KAB1070784.1"/>
    <property type="molecule type" value="Genomic_DNA"/>
</dbReference>
<organism evidence="2 3">
    <name type="scientific">Methylobacterium soli</name>
    <dbReference type="NCBI Taxonomy" id="553447"/>
    <lineage>
        <taxon>Bacteria</taxon>
        <taxon>Pseudomonadati</taxon>
        <taxon>Pseudomonadota</taxon>
        <taxon>Alphaproteobacteria</taxon>
        <taxon>Hyphomicrobiales</taxon>
        <taxon>Methylobacteriaceae</taxon>
        <taxon>Methylobacterium</taxon>
    </lineage>
</organism>
<sequence length="80" mass="8750">MALTIPWHGMAFTAPPHPAADVLQTSRDPIINAGHVVDLPPAHRRMPLSGSDRRLLDGQLPNQETGPKREHVVRDICIGC</sequence>
<evidence type="ECO:0000313" key="3">
    <source>
        <dbReference type="Proteomes" id="UP000474159"/>
    </source>
</evidence>
<evidence type="ECO:0000313" key="2">
    <source>
        <dbReference type="EMBL" id="KAB1070784.1"/>
    </source>
</evidence>
<keyword evidence="3" id="KW-1185">Reference proteome</keyword>
<dbReference type="Proteomes" id="UP000474159">
    <property type="component" value="Unassembled WGS sequence"/>
</dbReference>
<feature type="region of interest" description="Disordered" evidence="1">
    <location>
        <begin position="41"/>
        <end position="67"/>
    </location>
</feature>
<reference evidence="2 3" key="1">
    <citation type="submission" date="2019-09" db="EMBL/GenBank/DDBJ databases">
        <title>YIM 48816 draft genome.</title>
        <authorList>
            <person name="Jiang L."/>
        </authorList>
    </citation>
    <scope>NUCLEOTIDE SEQUENCE [LARGE SCALE GENOMIC DNA]</scope>
    <source>
        <strain evidence="2 3">YIM 48816</strain>
    </source>
</reference>
<name>A0A6L3SP56_9HYPH</name>
<protein>
    <submittedName>
        <fullName evidence="2">Uncharacterized protein</fullName>
    </submittedName>
</protein>